<dbReference type="Pfam" id="PF00031">
    <property type="entry name" value="Cystatin"/>
    <property type="match status" value="1"/>
</dbReference>
<dbReference type="AlphaFoldDB" id="A0A484B4S0"/>
<comment type="caution">
    <text evidence="3">The sequence shown here is derived from an EMBL/GenBank/DDBJ whole genome shotgun (WGS) entry which is preliminary data.</text>
</comment>
<dbReference type="SMART" id="SM00043">
    <property type="entry name" value="CY"/>
    <property type="match status" value="1"/>
</dbReference>
<evidence type="ECO:0000256" key="1">
    <source>
        <dbReference type="SAM" id="SignalP"/>
    </source>
</evidence>
<organism evidence="3 4">
    <name type="scientific">Drosophila navojoa</name>
    <name type="common">Fruit fly</name>
    <dbReference type="NCBI Taxonomy" id="7232"/>
    <lineage>
        <taxon>Eukaryota</taxon>
        <taxon>Metazoa</taxon>
        <taxon>Ecdysozoa</taxon>
        <taxon>Arthropoda</taxon>
        <taxon>Hexapoda</taxon>
        <taxon>Insecta</taxon>
        <taxon>Pterygota</taxon>
        <taxon>Neoptera</taxon>
        <taxon>Endopterygota</taxon>
        <taxon>Diptera</taxon>
        <taxon>Brachycera</taxon>
        <taxon>Muscomorpha</taxon>
        <taxon>Ephydroidea</taxon>
        <taxon>Drosophilidae</taxon>
        <taxon>Drosophila</taxon>
    </lineage>
</organism>
<dbReference type="Proteomes" id="UP000295192">
    <property type="component" value="Unassembled WGS sequence"/>
</dbReference>
<sequence>MFGSKIFYLTLFALVSSILARSHHLNGAPGELSGEELNRAVESLQATLAKLATVDGPSYTLSKVLKVTRQFVAGYLEKFTVELTKDDVTQQCVVQIWTQLWLKENGTNIKINCEGDDTKVDKTW</sequence>
<evidence type="ECO:0000313" key="3">
    <source>
        <dbReference type="EMBL" id="TDG43080.1"/>
    </source>
</evidence>
<dbReference type="GO" id="GO:0004869">
    <property type="term" value="F:cysteine-type endopeptidase inhibitor activity"/>
    <property type="evidence" value="ECO:0007669"/>
    <property type="project" value="InterPro"/>
</dbReference>
<accession>A0A484B4S0</accession>
<dbReference type="SUPFAM" id="SSF54403">
    <property type="entry name" value="Cystatin/monellin"/>
    <property type="match status" value="1"/>
</dbReference>
<dbReference type="EMBL" id="LSRL02000179">
    <property type="protein sequence ID" value="TDG43080.1"/>
    <property type="molecule type" value="Genomic_DNA"/>
</dbReference>
<dbReference type="InterPro" id="IPR046350">
    <property type="entry name" value="Cystatin_sf"/>
</dbReference>
<reference evidence="3 4" key="1">
    <citation type="journal article" date="2019" name="J. Hered.">
        <title>An Improved Genome Assembly for Drosophila navojoa, the Basal Species in the mojavensis Cluster.</title>
        <authorList>
            <person name="Vanderlinde T."/>
            <person name="Dupim E.G."/>
            <person name="Nazario-Yepiz N.O."/>
            <person name="Carvalho A.B."/>
        </authorList>
    </citation>
    <scope>NUCLEOTIDE SEQUENCE [LARGE SCALE GENOMIC DNA]</scope>
    <source>
        <strain evidence="3">Navoj_Jal97</strain>
        <tissue evidence="3">Whole organism</tissue>
    </source>
</reference>
<dbReference type="KEGG" id="dnv:108653807"/>
<protein>
    <recommendedName>
        <fullName evidence="2">Cystatin domain-containing protein</fullName>
    </recommendedName>
</protein>
<keyword evidence="4" id="KW-1185">Reference proteome</keyword>
<feature type="chain" id="PRO_5019856855" description="Cystatin domain-containing protein" evidence="1">
    <location>
        <begin position="21"/>
        <end position="124"/>
    </location>
</feature>
<keyword evidence="1" id="KW-0732">Signal</keyword>
<dbReference type="Gene3D" id="3.10.450.10">
    <property type="match status" value="1"/>
</dbReference>
<evidence type="ECO:0000259" key="2">
    <source>
        <dbReference type="SMART" id="SM00043"/>
    </source>
</evidence>
<dbReference type="STRING" id="7232.A0A484B4S0"/>
<dbReference type="InterPro" id="IPR000010">
    <property type="entry name" value="Cystatin_dom"/>
</dbReference>
<evidence type="ECO:0000313" key="4">
    <source>
        <dbReference type="Proteomes" id="UP000295192"/>
    </source>
</evidence>
<dbReference type="OMA" id="INCEGDD"/>
<gene>
    <name evidence="3" type="ORF">AWZ03_010496</name>
</gene>
<proteinExistence type="predicted"/>
<name>A0A484B4S0_DRONA</name>
<feature type="signal peptide" evidence="1">
    <location>
        <begin position="1"/>
        <end position="20"/>
    </location>
</feature>
<feature type="domain" description="Cystatin" evidence="2">
    <location>
        <begin position="24"/>
        <end position="114"/>
    </location>
</feature>
<dbReference type="CDD" id="cd00042">
    <property type="entry name" value="CY"/>
    <property type="match status" value="1"/>
</dbReference>
<dbReference type="OrthoDB" id="6357437at2759"/>